<dbReference type="InterPro" id="IPR043504">
    <property type="entry name" value="Peptidase_S1_PA_chymotrypsin"/>
</dbReference>
<evidence type="ECO:0000313" key="3">
    <source>
        <dbReference type="Proteomes" id="UP000019593"/>
    </source>
</evidence>
<dbReference type="STRING" id="1294273.roselon_00414"/>
<evidence type="ECO:0008006" key="4">
    <source>
        <dbReference type="Google" id="ProtNLM"/>
    </source>
</evidence>
<accession>W8RNY4</accession>
<dbReference type="AlphaFoldDB" id="W8RNY4"/>
<dbReference type="PANTHER" id="PTHR43019:SF23">
    <property type="entry name" value="PROTEASE DO-LIKE 5, CHLOROPLASTIC"/>
    <property type="match status" value="1"/>
</dbReference>
<feature type="compositionally biased region" description="Pro residues" evidence="1">
    <location>
        <begin position="273"/>
        <end position="296"/>
    </location>
</feature>
<dbReference type="KEGG" id="red:roselon_00414"/>
<protein>
    <recommendedName>
        <fullName evidence="4">Serine protease</fullName>
    </recommendedName>
</protein>
<feature type="region of interest" description="Disordered" evidence="1">
    <location>
        <begin position="268"/>
        <end position="306"/>
    </location>
</feature>
<sequence>MPHSFYMFRWGRDPGFLVRSGLTRAARLGRLVILALLLHLGPGQAQSPNLPFRIADLTPLEQRTLQAALSLEGYYQGLIDGEWGGLSQSALDAATFRYRGRGAEALADLLQRFIARRDAEGWRPIPLDGTGLHVAVPIHFMRAVRAEEGDVLHRFVAEDDTLFLDALTSSRVRAAGIHDWMAERAARNTEVYSVNADGRQITAVQQADGGRSYAYSHRHNGRHVTLILISRASSNGRLGLMAASISRMPQPAFTLPRGGQLARLAATEGGQRPMPPPPQPAAPTPPRPTPHTPGPGQPDRIQGSGTGFFVNPSDIVTARHVIEGCNRLTLEDGTELRLIESDRVLDLAVLASPVRSPNWLGVAQNTGPRLGQTAYALGYPYRGLIDSGLSVTSGNISALGRAHDPGHRIMLSAPVQPGNSGGPLVSADGTVLGVIVSRLDDLAILDATGTIPQNMNFATSVTSLVRFLRENLVLLPDPDNPPFNIENGLPDTVAEAVVPILCR</sequence>
<dbReference type="Gene3D" id="2.40.10.10">
    <property type="entry name" value="Trypsin-like serine proteases"/>
    <property type="match status" value="2"/>
</dbReference>
<dbReference type="eggNOG" id="COG0265">
    <property type="taxonomic scope" value="Bacteria"/>
</dbReference>
<dbReference type="Pfam" id="PF13365">
    <property type="entry name" value="Trypsin_2"/>
    <property type="match status" value="1"/>
</dbReference>
<gene>
    <name evidence="2" type="ORF">roselon_00414</name>
</gene>
<keyword evidence="3" id="KW-1185">Reference proteome</keyword>
<dbReference type="PANTHER" id="PTHR43019">
    <property type="entry name" value="SERINE ENDOPROTEASE DEGS"/>
    <property type="match status" value="1"/>
</dbReference>
<proteinExistence type="predicted"/>
<dbReference type="InterPro" id="IPR009003">
    <property type="entry name" value="Peptidase_S1_PA"/>
</dbReference>
<evidence type="ECO:0000313" key="2">
    <source>
        <dbReference type="EMBL" id="AHM02859.1"/>
    </source>
</evidence>
<name>W8RNY4_9RHOB</name>
<dbReference type="SUPFAM" id="SSF50494">
    <property type="entry name" value="Trypsin-like serine proteases"/>
    <property type="match status" value="1"/>
</dbReference>
<dbReference type="Proteomes" id="UP000019593">
    <property type="component" value="Chromosome"/>
</dbReference>
<dbReference type="EMBL" id="CP004372">
    <property type="protein sequence ID" value="AHM02859.1"/>
    <property type="molecule type" value="Genomic_DNA"/>
</dbReference>
<dbReference type="HOGENOM" id="CLU_541711_0_0_5"/>
<organism evidence="2 3">
    <name type="scientific">Roseicyclus elongatus DSM 19469</name>
    <dbReference type="NCBI Taxonomy" id="1294273"/>
    <lineage>
        <taxon>Bacteria</taxon>
        <taxon>Pseudomonadati</taxon>
        <taxon>Pseudomonadota</taxon>
        <taxon>Alphaproteobacteria</taxon>
        <taxon>Rhodobacterales</taxon>
        <taxon>Roseobacteraceae</taxon>
        <taxon>Roseicyclus</taxon>
    </lineage>
</organism>
<reference evidence="2 3" key="1">
    <citation type="submission" date="2013-03" db="EMBL/GenBank/DDBJ databases">
        <authorList>
            <person name="Fiebig A."/>
            <person name="Goeker M."/>
            <person name="Klenk H.-P.P."/>
        </authorList>
    </citation>
    <scope>NUCLEOTIDE SEQUENCE [LARGE SCALE GENOMIC DNA]</scope>
    <source>
        <strain evidence="3">DSM 19469</strain>
    </source>
</reference>
<evidence type="ECO:0000256" key="1">
    <source>
        <dbReference type="SAM" id="MobiDB-lite"/>
    </source>
</evidence>
<dbReference type="OrthoDB" id="1522627at2"/>